<dbReference type="Pfam" id="PF08774">
    <property type="entry name" value="VRR_NUC"/>
    <property type="match status" value="1"/>
</dbReference>
<comment type="catalytic activity">
    <reaction evidence="1">
        <text>Hydrolytically removes 5'-nucleotides successively from the 3'-hydroxy termini of 3'-hydroxy-terminated oligonucleotides.</text>
        <dbReference type="EC" id="3.1.4.1"/>
    </reaction>
</comment>
<comment type="cofactor">
    <cofactor evidence="3">
        <name>Mg(2+)</name>
        <dbReference type="ChEBI" id="CHEBI:18420"/>
    </cofactor>
</comment>
<dbReference type="InterPro" id="IPR049125">
    <property type="entry name" value="FAN1-like_WH"/>
</dbReference>
<comment type="similarity">
    <text evidence="4">Belongs to the FAN1 family.</text>
</comment>
<dbReference type="SMART" id="SM00990">
    <property type="entry name" value="VRR_NUC"/>
    <property type="match status" value="1"/>
</dbReference>
<dbReference type="InterPro" id="IPR011856">
    <property type="entry name" value="tRNA_endonuc-like_dom_sf"/>
</dbReference>
<comment type="cofactor">
    <cofactor evidence="2">
        <name>Mn(2+)</name>
        <dbReference type="ChEBI" id="CHEBI:29035"/>
    </cofactor>
</comment>
<evidence type="ECO:0000256" key="8">
    <source>
        <dbReference type="ARBA" id="ARBA00022801"/>
    </source>
</evidence>
<keyword evidence="7" id="KW-0479">Metal-binding</keyword>
<protein>
    <recommendedName>
        <fullName evidence="5">phosphodiesterase I</fullName>
        <ecNumber evidence="5">3.1.4.1</ecNumber>
    </recommendedName>
</protein>
<dbReference type="EC" id="3.1.4.1" evidence="5"/>
<keyword evidence="10" id="KW-0464">Manganese</keyword>
<keyword evidence="8" id="KW-0378">Hydrolase</keyword>
<accession>A0ABT8EKN4</accession>
<dbReference type="Gene3D" id="3.40.1350.10">
    <property type="match status" value="1"/>
</dbReference>
<feature type="domain" description="VRR-NUC" evidence="11">
    <location>
        <begin position="432"/>
        <end position="546"/>
    </location>
</feature>
<proteinExistence type="inferred from homology"/>
<organism evidence="12 13">
    <name type="scientific">Alcaligenes endophyticus</name>
    <dbReference type="NCBI Taxonomy" id="1929088"/>
    <lineage>
        <taxon>Bacteria</taxon>
        <taxon>Pseudomonadati</taxon>
        <taxon>Pseudomonadota</taxon>
        <taxon>Betaproteobacteria</taxon>
        <taxon>Burkholderiales</taxon>
        <taxon>Alcaligenaceae</taxon>
        <taxon>Alcaligenes</taxon>
    </lineage>
</organism>
<evidence type="ECO:0000256" key="3">
    <source>
        <dbReference type="ARBA" id="ARBA00001946"/>
    </source>
</evidence>
<dbReference type="InterPro" id="IPR033315">
    <property type="entry name" value="Fan1-like"/>
</dbReference>
<dbReference type="PANTHER" id="PTHR15749">
    <property type="entry name" value="FANCONI-ASSOCIATED NUCLEASE 1"/>
    <property type="match status" value="1"/>
</dbReference>
<keyword evidence="6" id="KW-0540">Nuclease</keyword>
<evidence type="ECO:0000256" key="9">
    <source>
        <dbReference type="ARBA" id="ARBA00022842"/>
    </source>
</evidence>
<dbReference type="RefSeq" id="WP_266123146.1">
    <property type="nucleotide sequence ID" value="NZ_JAJHNU010000003.1"/>
</dbReference>
<evidence type="ECO:0000256" key="6">
    <source>
        <dbReference type="ARBA" id="ARBA00022722"/>
    </source>
</evidence>
<evidence type="ECO:0000256" key="7">
    <source>
        <dbReference type="ARBA" id="ARBA00022723"/>
    </source>
</evidence>
<evidence type="ECO:0000259" key="11">
    <source>
        <dbReference type="SMART" id="SM00990"/>
    </source>
</evidence>
<evidence type="ECO:0000256" key="10">
    <source>
        <dbReference type="ARBA" id="ARBA00023211"/>
    </source>
</evidence>
<evidence type="ECO:0000256" key="1">
    <source>
        <dbReference type="ARBA" id="ARBA00000983"/>
    </source>
</evidence>
<dbReference type="Pfam" id="PF21315">
    <property type="entry name" value="FAN1_HTH"/>
    <property type="match status" value="1"/>
</dbReference>
<dbReference type="InterPro" id="IPR014883">
    <property type="entry name" value="VRR_NUC"/>
</dbReference>
<evidence type="ECO:0000256" key="2">
    <source>
        <dbReference type="ARBA" id="ARBA00001936"/>
    </source>
</evidence>
<dbReference type="Proteomes" id="UP001168613">
    <property type="component" value="Unassembled WGS sequence"/>
</dbReference>
<dbReference type="PANTHER" id="PTHR15749:SF4">
    <property type="entry name" value="FANCONI-ASSOCIATED NUCLEASE 1"/>
    <property type="match status" value="1"/>
</dbReference>
<evidence type="ECO:0000313" key="12">
    <source>
        <dbReference type="EMBL" id="MDN4121846.1"/>
    </source>
</evidence>
<dbReference type="EMBL" id="JAJHNU010000003">
    <property type="protein sequence ID" value="MDN4121846.1"/>
    <property type="molecule type" value="Genomic_DNA"/>
</dbReference>
<evidence type="ECO:0000256" key="4">
    <source>
        <dbReference type="ARBA" id="ARBA00005533"/>
    </source>
</evidence>
<sequence length="547" mass="63363">MSLPDLPPLYYLTNFHLVHQWVWQHSADLLQAEQQALSQRFVTLTTDAQALLLRLLMRKGLWFRVSKLHYAEIACSPTALGELQQAGLLDQPTVMAAESYAHLHTMAELRQRFPPLAHHARKAEFTQALCQAYPQGVSSVTSVVYLQPEARAWAERLLLLFFGNGHQDWTELVLSDLGLYRYEQVAFSIGSRAFRHHADVQCYELLYRWRTQIAQATEQDRATLLPAAVQAVLALETDSDWLSERRAKTLYVLGQWAEKKATNLDLAEQAYAASRWPMASLRRARVLELQGRHQQAWEQGQHIMVDSQHEAVLQKWARIALRLHKKLALRDAPLPCSTGFEPSRVDLSLPPDPLGARIEQQVCDYYDHPQAPVFYVENTLIQALFALWCWDALYAPVAGAFFHPYQRGPADLYSPTFYQRRQGWFEQAWESLNDDSYKHLIETSWHSKHGLQCGWVQWQALSLDLLRMALQCISAADLRVIFQRLLDDLRENRSGLPDLIRFWPLEKRYEWIEVKGPGDRLQDNQLRWLRFFADHGMQASVCHVRWC</sequence>
<evidence type="ECO:0000313" key="13">
    <source>
        <dbReference type="Proteomes" id="UP001168613"/>
    </source>
</evidence>
<name>A0ABT8EKN4_9BURK</name>
<comment type="caution">
    <text evidence="12">The sequence shown here is derived from an EMBL/GenBank/DDBJ whole genome shotgun (WGS) entry which is preliminary data.</text>
</comment>
<gene>
    <name evidence="12" type="ORF">LMS43_11150</name>
</gene>
<keyword evidence="9" id="KW-0460">Magnesium</keyword>
<evidence type="ECO:0000256" key="5">
    <source>
        <dbReference type="ARBA" id="ARBA00012029"/>
    </source>
</evidence>
<reference evidence="12" key="1">
    <citation type="submission" date="2021-11" db="EMBL/GenBank/DDBJ databases">
        <title>Draft genome sequence of Alcaligenes endophyticus type strain CCUG 75668T.</title>
        <authorList>
            <person name="Salva-Serra F."/>
            <person name="Duran R.E."/>
            <person name="Seeger M."/>
            <person name="Moore E.R.B."/>
            <person name="Jaen-Luchoro D."/>
        </authorList>
    </citation>
    <scope>NUCLEOTIDE SEQUENCE</scope>
    <source>
        <strain evidence="12">CCUG 75668</strain>
    </source>
</reference>
<keyword evidence="13" id="KW-1185">Reference proteome</keyword>